<evidence type="ECO:0000256" key="5">
    <source>
        <dbReference type="ARBA" id="ARBA00035202"/>
    </source>
</evidence>
<evidence type="ECO:0000256" key="6">
    <source>
        <dbReference type="HAMAP-Rule" id="MF_00362"/>
    </source>
</evidence>
<dbReference type="InterPro" id="IPR043141">
    <property type="entry name" value="Ribosomal_uL10-like_sf"/>
</dbReference>
<keyword evidence="6" id="KW-0694">RNA-binding</keyword>
<comment type="subunit">
    <text evidence="6">Part of the ribosomal stalk of the 50S ribosomal subunit. The N-terminus interacts with L11 and the large rRNA to form the base of the stalk. The C-terminus forms an elongated spine to which L12 dimers bind in a sequential fashion forming a multimeric L10(L12)X complex.</text>
</comment>
<reference evidence="7" key="1">
    <citation type="journal article" date="2014" name="Int. J. Syst. Evol. Microbiol.">
        <title>Complete genome sequence of Corynebacterium casei LMG S-19264T (=DSM 44701T), isolated from a smear-ripened cheese.</title>
        <authorList>
            <consortium name="US DOE Joint Genome Institute (JGI-PGF)"/>
            <person name="Walter F."/>
            <person name="Albersmeier A."/>
            <person name="Kalinowski J."/>
            <person name="Ruckert C."/>
        </authorList>
    </citation>
    <scope>NUCLEOTIDE SEQUENCE</scope>
    <source>
        <strain evidence="7">CGMCC 1.12921</strain>
    </source>
</reference>
<evidence type="ECO:0000256" key="1">
    <source>
        <dbReference type="ARBA" id="ARBA00002633"/>
    </source>
</evidence>
<reference evidence="7" key="2">
    <citation type="submission" date="2020-09" db="EMBL/GenBank/DDBJ databases">
        <authorList>
            <person name="Sun Q."/>
            <person name="Zhou Y."/>
        </authorList>
    </citation>
    <scope>NUCLEOTIDE SEQUENCE</scope>
    <source>
        <strain evidence="7">CGMCC 1.12921</strain>
    </source>
</reference>
<dbReference type="PANTHER" id="PTHR11560">
    <property type="entry name" value="39S RIBOSOMAL PROTEIN L10, MITOCHONDRIAL"/>
    <property type="match status" value="1"/>
</dbReference>
<dbReference type="InterPro" id="IPR001790">
    <property type="entry name" value="Ribosomal_uL10"/>
</dbReference>
<proteinExistence type="inferred from homology"/>
<dbReference type="HAMAP" id="MF_00362">
    <property type="entry name" value="Ribosomal_uL10"/>
    <property type="match status" value="1"/>
</dbReference>
<dbReference type="Proteomes" id="UP000613582">
    <property type="component" value="Unassembled WGS sequence"/>
</dbReference>
<accession>A0A8J2Y3J5</accession>
<dbReference type="GO" id="GO:0015934">
    <property type="term" value="C:large ribosomal subunit"/>
    <property type="evidence" value="ECO:0007669"/>
    <property type="project" value="InterPro"/>
</dbReference>
<gene>
    <name evidence="6 7" type="primary">rplJ</name>
    <name evidence="7" type="ORF">GCM10011342_13310</name>
</gene>
<sequence>MPMDRSQKSEMVDWIGNVFDTNEVVLVFHNAGLTVSQVAELRSQMREAGGGVKVVKNRLAKIAVNGKSGEKIAGLFKGPTVLAYSEDPVTAPKVLTKYAKGNDKVVILGGIMGETPLDEAGVQSLASMPSREEILSSIAGMLGAPASNLASAIGAPASNIASILKTLEEREAA</sequence>
<dbReference type="GO" id="GO:0070180">
    <property type="term" value="F:large ribosomal subunit rRNA binding"/>
    <property type="evidence" value="ECO:0007669"/>
    <property type="project" value="UniProtKB-UniRule"/>
</dbReference>
<dbReference type="InterPro" id="IPR002363">
    <property type="entry name" value="Ribosomal_uL10_CS_bac"/>
</dbReference>
<dbReference type="GO" id="GO:0003735">
    <property type="term" value="F:structural constituent of ribosome"/>
    <property type="evidence" value="ECO:0007669"/>
    <property type="project" value="InterPro"/>
</dbReference>
<comment type="similarity">
    <text evidence="2 6">Belongs to the universal ribosomal protein uL10 family.</text>
</comment>
<keyword evidence="6" id="KW-0699">rRNA-binding</keyword>
<dbReference type="Gene3D" id="3.30.70.1730">
    <property type="match status" value="1"/>
</dbReference>
<dbReference type="AlphaFoldDB" id="A0A8J2Y3J5"/>
<dbReference type="Pfam" id="PF00466">
    <property type="entry name" value="Ribosomal_L10"/>
    <property type="match status" value="1"/>
</dbReference>
<comment type="caution">
    <text evidence="7">The sequence shown here is derived from an EMBL/GenBank/DDBJ whole genome shotgun (WGS) entry which is preliminary data.</text>
</comment>
<dbReference type="InterPro" id="IPR047865">
    <property type="entry name" value="Ribosomal_uL10_bac_type"/>
</dbReference>
<keyword evidence="8" id="KW-1185">Reference proteome</keyword>
<evidence type="ECO:0000256" key="3">
    <source>
        <dbReference type="ARBA" id="ARBA00022980"/>
    </source>
</evidence>
<dbReference type="InterPro" id="IPR022973">
    <property type="entry name" value="Ribosomal_uL10_bac"/>
</dbReference>
<name>A0A8J2Y3J5_9PROT</name>
<dbReference type="EMBL" id="BMGH01000001">
    <property type="protein sequence ID" value="GGD05739.1"/>
    <property type="molecule type" value="Genomic_DNA"/>
</dbReference>
<evidence type="ECO:0000256" key="2">
    <source>
        <dbReference type="ARBA" id="ARBA00008889"/>
    </source>
</evidence>
<keyword evidence="3 6" id="KW-0689">Ribosomal protein</keyword>
<dbReference type="PROSITE" id="PS01109">
    <property type="entry name" value="RIBOSOMAL_L10"/>
    <property type="match status" value="1"/>
</dbReference>
<protein>
    <recommendedName>
        <fullName evidence="5 6">Large ribosomal subunit protein uL10</fullName>
    </recommendedName>
</protein>
<keyword evidence="4 6" id="KW-0687">Ribonucleoprotein</keyword>
<organism evidence="7 8">
    <name type="scientific">Aquisalinus flavus</name>
    <dbReference type="NCBI Taxonomy" id="1526572"/>
    <lineage>
        <taxon>Bacteria</taxon>
        <taxon>Pseudomonadati</taxon>
        <taxon>Pseudomonadota</taxon>
        <taxon>Alphaproteobacteria</taxon>
        <taxon>Parvularculales</taxon>
        <taxon>Parvularculaceae</taxon>
        <taxon>Aquisalinus</taxon>
    </lineage>
</organism>
<dbReference type="NCBIfam" id="NF000955">
    <property type="entry name" value="PRK00099.1-1"/>
    <property type="match status" value="1"/>
</dbReference>
<evidence type="ECO:0000313" key="8">
    <source>
        <dbReference type="Proteomes" id="UP000613582"/>
    </source>
</evidence>
<evidence type="ECO:0000313" key="7">
    <source>
        <dbReference type="EMBL" id="GGD05739.1"/>
    </source>
</evidence>
<dbReference type="Gene3D" id="6.10.250.290">
    <property type="match status" value="1"/>
</dbReference>
<comment type="function">
    <text evidence="1 6">Forms part of the ribosomal stalk, playing a central role in the interaction of the ribosome with GTP-bound translation factors.</text>
</comment>
<dbReference type="SUPFAM" id="SSF160369">
    <property type="entry name" value="Ribosomal protein L10-like"/>
    <property type="match status" value="1"/>
</dbReference>
<dbReference type="CDD" id="cd05797">
    <property type="entry name" value="Ribosomal_L10"/>
    <property type="match status" value="1"/>
</dbReference>
<dbReference type="GO" id="GO:0006412">
    <property type="term" value="P:translation"/>
    <property type="evidence" value="ECO:0007669"/>
    <property type="project" value="UniProtKB-UniRule"/>
</dbReference>
<evidence type="ECO:0000256" key="4">
    <source>
        <dbReference type="ARBA" id="ARBA00023274"/>
    </source>
</evidence>